<proteinExistence type="predicted"/>
<dbReference type="GO" id="GO:0005524">
    <property type="term" value="F:ATP binding"/>
    <property type="evidence" value="ECO:0007669"/>
    <property type="project" value="UniProtKB-KW"/>
</dbReference>
<protein>
    <recommendedName>
        <fullName evidence="2">histidine kinase</fullName>
        <ecNumber evidence="2">2.7.13.3</ecNumber>
    </recommendedName>
</protein>
<name>A0A1G6WDQ6_9PROT</name>
<evidence type="ECO:0000256" key="3">
    <source>
        <dbReference type="ARBA" id="ARBA00022553"/>
    </source>
</evidence>
<dbReference type="InterPro" id="IPR003594">
    <property type="entry name" value="HATPase_dom"/>
</dbReference>
<dbReference type="EC" id="2.7.13.3" evidence="2"/>
<dbReference type="EMBL" id="FMZX01000010">
    <property type="protein sequence ID" value="SDD63982.1"/>
    <property type="molecule type" value="Genomic_DNA"/>
</dbReference>
<dbReference type="CDD" id="cd00075">
    <property type="entry name" value="HATPase"/>
    <property type="match status" value="1"/>
</dbReference>
<feature type="transmembrane region" description="Helical" evidence="9">
    <location>
        <begin position="63"/>
        <end position="85"/>
    </location>
</feature>
<dbReference type="SUPFAM" id="SSF55874">
    <property type="entry name" value="ATPase domain of HSP90 chaperone/DNA topoisomerase II/histidine kinase"/>
    <property type="match status" value="1"/>
</dbReference>
<evidence type="ECO:0000256" key="2">
    <source>
        <dbReference type="ARBA" id="ARBA00012438"/>
    </source>
</evidence>
<accession>A0A1G6WDQ6</accession>
<dbReference type="PANTHER" id="PTHR41523">
    <property type="entry name" value="TWO-COMPONENT SYSTEM SENSOR PROTEIN"/>
    <property type="match status" value="1"/>
</dbReference>
<evidence type="ECO:0000256" key="4">
    <source>
        <dbReference type="ARBA" id="ARBA00022679"/>
    </source>
</evidence>
<dbReference type="Gene3D" id="3.30.565.10">
    <property type="entry name" value="Histidine kinase-like ATPase, C-terminal domain"/>
    <property type="match status" value="1"/>
</dbReference>
<dbReference type="STRING" id="938405.SAMN02927895_00984"/>
<keyword evidence="4" id="KW-0808">Transferase</keyword>
<dbReference type="Gene3D" id="3.30.450.20">
    <property type="entry name" value="PAS domain"/>
    <property type="match status" value="1"/>
</dbReference>
<evidence type="ECO:0000256" key="1">
    <source>
        <dbReference type="ARBA" id="ARBA00000085"/>
    </source>
</evidence>
<keyword evidence="9" id="KW-1133">Transmembrane helix</keyword>
<evidence type="ECO:0000256" key="7">
    <source>
        <dbReference type="ARBA" id="ARBA00022840"/>
    </source>
</evidence>
<evidence type="ECO:0000256" key="6">
    <source>
        <dbReference type="ARBA" id="ARBA00022777"/>
    </source>
</evidence>
<dbReference type="PANTHER" id="PTHR41523:SF8">
    <property type="entry name" value="ETHYLENE RESPONSE SENSOR PROTEIN"/>
    <property type="match status" value="1"/>
</dbReference>
<dbReference type="InterPro" id="IPR036890">
    <property type="entry name" value="HATPase_C_sf"/>
</dbReference>
<evidence type="ECO:0000256" key="9">
    <source>
        <dbReference type="SAM" id="Phobius"/>
    </source>
</evidence>
<evidence type="ECO:0000259" key="10">
    <source>
        <dbReference type="PROSITE" id="PS50109"/>
    </source>
</evidence>
<keyword evidence="12" id="KW-1185">Reference proteome</keyword>
<keyword evidence="7" id="KW-0067">ATP-binding</keyword>
<evidence type="ECO:0000313" key="11">
    <source>
        <dbReference type="EMBL" id="SDD63982.1"/>
    </source>
</evidence>
<organism evidence="11 12">
    <name type="scientific">Belnapia rosea</name>
    <dbReference type="NCBI Taxonomy" id="938405"/>
    <lineage>
        <taxon>Bacteria</taxon>
        <taxon>Pseudomonadati</taxon>
        <taxon>Pseudomonadota</taxon>
        <taxon>Alphaproteobacteria</taxon>
        <taxon>Acetobacterales</taxon>
        <taxon>Roseomonadaceae</taxon>
        <taxon>Belnapia</taxon>
    </lineage>
</organism>
<keyword evidence="5" id="KW-0547">Nucleotide-binding</keyword>
<evidence type="ECO:0000313" key="12">
    <source>
        <dbReference type="Proteomes" id="UP000198925"/>
    </source>
</evidence>
<dbReference type="AlphaFoldDB" id="A0A1G6WDQ6"/>
<dbReference type="Pfam" id="PF02518">
    <property type="entry name" value="HATPase_c"/>
    <property type="match status" value="1"/>
</dbReference>
<dbReference type="GO" id="GO:0004673">
    <property type="term" value="F:protein histidine kinase activity"/>
    <property type="evidence" value="ECO:0007669"/>
    <property type="project" value="UniProtKB-EC"/>
</dbReference>
<dbReference type="InterPro" id="IPR011495">
    <property type="entry name" value="Sig_transdc_His_kin_sub2_dim/P"/>
</dbReference>
<dbReference type="SMART" id="SM00387">
    <property type="entry name" value="HATPase_c"/>
    <property type="match status" value="1"/>
</dbReference>
<gene>
    <name evidence="11" type="ORF">SAMN04487779_1010158</name>
</gene>
<evidence type="ECO:0000256" key="8">
    <source>
        <dbReference type="SAM" id="MobiDB-lite"/>
    </source>
</evidence>
<feature type="region of interest" description="Disordered" evidence="8">
    <location>
        <begin position="306"/>
        <end position="330"/>
    </location>
</feature>
<keyword evidence="3" id="KW-0597">Phosphoprotein</keyword>
<dbReference type="InterPro" id="IPR005467">
    <property type="entry name" value="His_kinase_dom"/>
</dbReference>
<comment type="catalytic activity">
    <reaction evidence="1">
        <text>ATP + protein L-histidine = ADP + protein N-phospho-L-histidine.</text>
        <dbReference type="EC" id="2.7.13.3"/>
    </reaction>
</comment>
<keyword evidence="9" id="KW-0472">Membrane</keyword>
<reference evidence="11 12" key="1">
    <citation type="submission" date="2016-10" db="EMBL/GenBank/DDBJ databases">
        <authorList>
            <person name="de Groot N.N."/>
        </authorList>
    </citation>
    <scope>NUCLEOTIDE SEQUENCE [LARGE SCALE GENOMIC DNA]</scope>
    <source>
        <strain evidence="11 12">CPCC 100156</strain>
    </source>
</reference>
<evidence type="ECO:0000256" key="5">
    <source>
        <dbReference type="ARBA" id="ARBA00022741"/>
    </source>
</evidence>
<dbReference type="PROSITE" id="PS50109">
    <property type="entry name" value="HIS_KIN"/>
    <property type="match status" value="1"/>
</dbReference>
<keyword evidence="9" id="KW-0812">Transmembrane</keyword>
<keyword evidence="6 11" id="KW-0418">Kinase</keyword>
<dbReference type="Pfam" id="PF07568">
    <property type="entry name" value="HisKA_2"/>
    <property type="match status" value="1"/>
</dbReference>
<feature type="domain" description="Histidine kinase" evidence="10">
    <location>
        <begin position="113"/>
        <end position="302"/>
    </location>
</feature>
<dbReference type="Proteomes" id="UP000198925">
    <property type="component" value="Unassembled WGS sequence"/>
</dbReference>
<feature type="transmembrane region" description="Helical" evidence="9">
    <location>
        <begin position="27"/>
        <end position="51"/>
    </location>
</feature>
<sequence>MLILFFGAALLPGIGMAARMLLLLVSVVMGAAGFGLSTGLAAATLGFALILWQAIRTPTGLTLEAAIDGFLWFAVAKLTAALIALQRRQLLRQGMARQQAELAAKQQGLLLDEMSHRIRNDMQRLIGLLQAQARSEPSAAQALQRAAGRVQVLGRLHQRLSRRAETAVVDSRVFLEGLVEDLRIGIEPGRPVALTVNTESHLLPIAMAADLGLVVNELVTNALKHGFPGNRAGVIRVAFGRDDGLYTLVVADTGIGLAAEDSKGGSGQRLIQALAGQLGGRVAAARGEVGGTQFTLSFPVQRTEAGITLPPDQAPPPPLAATGTDGPPGR</sequence>